<dbReference type="Pfam" id="PF11188">
    <property type="entry name" value="DUF2975"/>
    <property type="match status" value="1"/>
</dbReference>
<evidence type="ECO:0000313" key="3">
    <source>
        <dbReference type="Proteomes" id="UP000618943"/>
    </source>
</evidence>
<name>A0ABS1H3L1_9BACL</name>
<gene>
    <name evidence="2" type="ORF">JFL43_03720</name>
</gene>
<accession>A0ABS1H3L1</accession>
<sequence length="153" mass="17040">MQKINSTILSSVFVLIGTIILLLCVFVLPRVAQETVLIHPEVAYLRYPILLGMYVTALPFFYAIYETVKMIQVIERKSIFSSRIVQGLNHIKYCAFVIIVLYVLGIFVLDYANALPSVIAVMGFGILIVTIMVAAGAAFIKNVLIKNQLKLSN</sequence>
<evidence type="ECO:0000313" key="2">
    <source>
        <dbReference type="EMBL" id="MBK3493980.1"/>
    </source>
</evidence>
<reference evidence="2 3" key="1">
    <citation type="submission" date="2020-12" db="EMBL/GenBank/DDBJ databases">
        <title>YIM B01967 draft genome.</title>
        <authorList>
            <person name="Yan X."/>
        </authorList>
    </citation>
    <scope>NUCLEOTIDE SEQUENCE [LARGE SCALE GENOMIC DNA]</scope>
    <source>
        <strain evidence="2 3">YIM B01967</strain>
    </source>
</reference>
<feature type="transmembrane region" description="Helical" evidence="1">
    <location>
        <begin position="118"/>
        <end position="140"/>
    </location>
</feature>
<feature type="transmembrane region" description="Helical" evidence="1">
    <location>
        <begin position="44"/>
        <end position="65"/>
    </location>
</feature>
<evidence type="ECO:0000256" key="1">
    <source>
        <dbReference type="SAM" id="Phobius"/>
    </source>
</evidence>
<organism evidence="2 3">
    <name type="scientific">Viridibacillus soli</name>
    <dbReference type="NCBI Taxonomy" id="2798301"/>
    <lineage>
        <taxon>Bacteria</taxon>
        <taxon>Bacillati</taxon>
        <taxon>Bacillota</taxon>
        <taxon>Bacilli</taxon>
        <taxon>Bacillales</taxon>
        <taxon>Caryophanaceae</taxon>
        <taxon>Viridibacillus</taxon>
    </lineage>
</organism>
<feature type="transmembrane region" description="Helical" evidence="1">
    <location>
        <begin position="12"/>
        <end position="32"/>
    </location>
</feature>
<keyword evidence="3" id="KW-1185">Reference proteome</keyword>
<comment type="caution">
    <text evidence="2">The sequence shown here is derived from an EMBL/GenBank/DDBJ whole genome shotgun (WGS) entry which is preliminary data.</text>
</comment>
<proteinExistence type="predicted"/>
<dbReference type="InterPro" id="IPR021354">
    <property type="entry name" value="DUF2975"/>
</dbReference>
<dbReference type="Proteomes" id="UP000618943">
    <property type="component" value="Unassembled WGS sequence"/>
</dbReference>
<keyword evidence="1" id="KW-1133">Transmembrane helix</keyword>
<keyword evidence="1" id="KW-0472">Membrane</keyword>
<keyword evidence="1" id="KW-0812">Transmembrane</keyword>
<protein>
    <submittedName>
        <fullName evidence="2">DUF2975 domain-containing protein</fullName>
    </submittedName>
</protein>
<feature type="transmembrane region" description="Helical" evidence="1">
    <location>
        <begin position="93"/>
        <end position="112"/>
    </location>
</feature>
<dbReference type="RefSeq" id="WP_200747979.1">
    <property type="nucleotide sequence ID" value="NZ_JAEOAH010000003.1"/>
</dbReference>
<dbReference type="EMBL" id="JAEOAH010000003">
    <property type="protein sequence ID" value="MBK3493980.1"/>
    <property type="molecule type" value="Genomic_DNA"/>
</dbReference>